<dbReference type="Gene3D" id="1.10.620.20">
    <property type="entry name" value="Ribonucleotide Reductase, subunit A"/>
    <property type="match status" value="1"/>
</dbReference>
<evidence type="ECO:0000256" key="16">
    <source>
        <dbReference type="RuleBase" id="RU000582"/>
    </source>
</evidence>
<dbReference type="PIRSF" id="PIRSF000346">
    <property type="entry name" value="Dlt9_acylACP_des"/>
    <property type="match status" value="1"/>
</dbReference>
<keyword evidence="12 15" id="KW-0408">Iron</keyword>
<evidence type="ECO:0000256" key="4">
    <source>
        <dbReference type="ARBA" id="ARBA00011738"/>
    </source>
</evidence>
<evidence type="ECO:0000256" key="5">
    <source>
        <dbReference type="ARBA" id="ARBA00022516"/>
    </source>
</evidence>
<evidence type="ECO:0000256" key="13">
    <source>
        <dbReference type="ARBA" id="ARBA00023098"/>
    </source>
</evidence>
<evidence type="ECO:0000256" key="6">
    <source>
        <dbReference type="ARBA" id="ARBA00022528"/>
    </source>
</evidence>
<evidence type="ECO:0000256" key="3">
    <source>
        <dbReference type="ARBA" id="ARBA00008749"/>
    </source>
</evidence>
<evidence type="ECO:0000256" key="15">
    <source>
        <dbReference type="PIRSR" id="PIRSR000346-1"/>
    </source>
</evidence>
<dbReference type="EC" id="1.14.19.-" evidence="16"/>
<name>A0A6A1W9B0_9ROSI</name>
<comment type="cofactor">
    <cofactor evidence="16">
        <name>Fe(2+)</name>
        <dbReference type="ChEBI" id="CHEBI:29033"/>
    </cofactor>
    <text evidence="16">Binds 2 Fe(2+) ions per subunit.</text>
</comment>
<protein>
    <recommendedName>
        <fullName evidence="16">Acyl-[acyl-carrier-protein] desaturase</fullName>
        <ecNumber evidence="16">1.14.19.-</ecNumber>
    </recommendedName>
</protein>
<dbReference type="Pfam" id="PF03405">
    <property type="entry name" value="FA_desaturase_2"/>
    <property type="match status" value="1"/>
</dbReference>
<evidence type="ECO:0000256" key="10">
    <source>
        <dbReference type="ARBA" id="ARBA00022946"/>
    </source>
</evidence>
<comment type="cofactor">
    <cofactor evidence="15">
        <name>Fe cation</name>
        <dbReference type="ChEBI" id="CHEBI:24875"/>
    </cofactor>
    <text evidence="15">Binds 2 iron ions per subunit.</text>
</comment>
<keyword evidence="8 15" id="KW-0479">Metal-binding</keyword>
<accession>A0A6A1W9B0</accession>
<dbReference type="SUPFAM" id="SSF47240">
    <property type="entry name" value="Ferritin-like"/>
    <property type="match status" value="1"/>
</dbReference>
<keyword evidence="6 16" id="KW-0150">Chloroplast</keyword>
<feature type="binding site" evidence="15">
    <location>
        <position position="141"/>
    </location>
    <ligand>
        <name>Fe cation</name>
        <dbReference type="ChEBI" id="CHEBI:24875"/>
        <label>1</label>
    </ligand>
</feature>
<gene>
    <name evidence="17" type="ORF">CJ030_MR3G026785</name>
</gene>
<feature type="binding site" evidence="15">
    <location>
        <position position="179"/>
    </location>
    <ligand>
        <name>Fe cation</name>
        <dbReference type="ChEBI" id="CHEBI:24875"/>
        <label>1</label>
    </ligand>
</feature>
<evidence type="ECO:0000256" key="9">
    <source>
        <dbReference type="ARBA" id="ARBA00022832"/>
    </source>
</evidence>
<keyword evidence="13" id="KW-0443">Lipid metabolism</keyword>
<keyword evidence="5 16" id="KW-0444">Lipid biosynthesis</keyword>
<dbReference type="Proteomes" id="UP000516437">
    <property type="component" value="Chromosome 3"/>
</dbReference>
<evidence type="ECO:0000256" key="14">
    <source>
        <dbReference type="ARBA" id="ARBA00023160"/>
    </source>
</evidence>
<reference evidence="17 18" key="1">
    <citation type="journal article" date="2019" name="Plant Biotechnol. J.">
        <title>The red bayberry genome and genetic basis of sex determination.</title>
        <authorList>
            <person name="Jia H.M."/>
            <person name="Jia H.J."/>
            <person name="Cai Q.L."/>
            <person name="Wang Y."/>
            <person name="Zhao H.B."/>
            <person name="Yang W.F."/>
            <person name="Wang G.Y."/>
            <person name="Li Y.H."/>
            <person name="Zhan D.L."/>
            <person name="Shen Y.T."/>
            <person name="Niu Q.F."/>
            <person name="Chang L."/>
            <person name="Qiu J."/>
            <person name="Zhao L."/>
            <person name="Xie H.B."/>
            <person name="Fu W.Y."/>
            <person name="Jin J."/>
            <person name="Li X.W."/>
            <person name="Jiao Y."/>
            <person name="Zhou C.C."/>
            <person name="Tu T."/>
            <person name="Chai C.Y."/>
            <person name="Gao J.L."/>
            <person name="Fan L.J."/>
            <person name="van de Weg E."/>
            <person name="Wang J.Y."/>
            <person name="Gao Z.S."/>
        </authorList>
    </citation>
    <scope>NUCLEOTIDE SEQUENCE [LARGE SCALE GENOMIC DNA]</scope>
    <source>
        <tissue evidence="17">Leaves</tissue>
    </source>
</reference>
<dbReference type="GO" id="GO:0046872">
    <property type="term" value="F:metal ion binding"/>
    <property type="evidence" value="ECO:0007669"/>
    <property type="project" value="UniProtKB-KW"/>
</dbReference>
<dbReference type="EMBL" id="RXIC02000021">
    <property type="protein sequence ID" value="KAB1220906.1"/>
    <property type="molecule type" value="Genomic_DNA"/>
</dbReference>
<evidence type="ECO:0000313" key="18">
    <source>
        <dbReference type="Proteomes" id="UP000516437"/>
    </source>
</evidence>
<evidence type="ECO:0000256" key="2">
    <source>
        <dbReference type="ARBA" id="ARBA00004872"/>
    </source>
</evidence>
<dbReference type="GO" id="GO:0006633">
    <property type="term" value="P:fatty acid biosynthetic process"/>
    <property type="evidence" value="ECO:0007669"/>
    <property type="project" value="UniProtKB-KW"/>
</dbReference>
<keyword evidence="18" id="KW-1185">Reference proteome</keyword>
<comment type="subcellular location">
    <subcellularLocation>
        <location evidence="1">Plastid</location>
        <location evidence="1">Chloroplast</location>
    </subcellularLocation>
</comment>
<dbReference type="UniPathway" id="UPA00199"/>
<dbReference type="InterPro" id="IPR009078">
    <property type="entry name" value="Ferritin-like_SF"/>
</dbReference>
<feature type="binding site" evidence="15">
    <location>
        <position position="265"/>
    </location>
    <ligand>
        <name>Fe cation</name>
        <dbReference type="ChEBI" id="CHEBI:24875"/>
        <label>2</label>
    </ligand>
</feature>
<dbReference type="AlphaFoldDB" id="A0A6A1W9B0"/>
<keyword evidence="14 16" id="KW-0275">Fatty acid biosynthesis</keyword>
<evidence type="ECO:0000256" key="8">
    <source>
        <dbReference type="ARBA" id="ARBA00022723"/>
    </source>
</evidence>
<dbReference type="PROSITE" id="PS00574">
    <property type="entry name" value="FATTY_ACID_DESATUR_2"/>
    <property type="match status" value="1"/>
</dbReference>
<dbReference type="CDD" id="cd01050">
    <property type="entry name" value="Acyl_ACP_Desat"/>
    <property type="match status" value="1"/>
</dbReference>
<dbReference type="FunFam" id="1.10.620.20:FF:000002">
    <property type="entry name" value="Stearoyl-[acyl-carrier-protein] 9-desaturase, chloroplastic"/>
    <property type="match status" value="1"/>
</dbReference>
<dbReference type="InterPro" id="IPR005067">
    <property type="entry name" value="Fatty_acid_desaturase-2"/>
</dbReference>
<organism evidence="17 18">
    <name type="scientific">Morella rubra</name>
    <name type="common">Chinese bayberry</name>
    <dbReference type="NCBI Taxonomy" id="262757"/>
    <lineage>
        <taxon>Eukaryota</taxon>
        <taxon>Viridiplantae</taxon>
        <taxon>Streptophyta</taxon>
        <taxon>Embryophyta</taxon>
        <taxon>Tracheophyta</taxon>
        <taxon>Spermatophyta</taxon>
        <taxon>Magnoliopsida</taxon>
        <taxon>eudicotyledons</taxon>
        <taxon>Gunneridae</taxon>
        <taxon>Pentapetalae</taxon>
        <taxon>rosids</taxon>
        <taxon>fabids</taxon>
        <taxon>Fagales</taxon>
        <taxon>Myricaceae</taxon>
        <taxon>Morella</taxon>
    </lineage>
</organism>
<evidence type="ECO:0000256" key="12">
    <source>
        <dbReference type="ARBA" id="ARBA00023004"/>
    </source>
</evidence>
<dbReference type="InterPro" id="IPR012348">
    <property type="entry name" value="RNR-like"/>
</dbReference>
<keyword evidence="11 16" id="KW-0560">Oxidoreductase</keyword>
<comment type="caution">
    <text evidence="17">The sequence shown here is derived from an EMBL/GenBank/DDBJ whole genome shotgun (WGS) entry which is preliminary data.</text>
</comment>
<dbReference type="GO" id="GO:0009570">
    <property type="term" value="C:chloroplast stroma"/>
    <property type="evidence" value="ECO:0007669"/>
    <property type="project" value="TreeGrafter"/>
</dbReference>
<sequence length="401" mass="45303">MQTSRFSDWCTHSHAWSPRGHNLTLHRLRLPNISAVRFRTQVPPPISAVAAAPAPPPLKHQKTHSMAPEKIEVFKSLEGWASQSVLPLLKPVEQCWQPQDLLPDPALPIEEFTDQVRALRDRTVELPDEYFVVLVGDMITEDALPTYQTMINTLDGVKDETGASLSPWAVWARAWTAEENRHGDLLRTFLYLSGRVDMLMIEKTVQHLIGAGMDPGTENNPYLGYVYTSFQERATFVSHGNTARLAKDGGDPVLARICGTIAADEKRHENAYQRIVEKLLEVDPTGAMLAVADMMRKKITMPAHLMFDGRDPHLFDHFSAVAQRLGVYTANDYADILEFLIGRWGLEKLEGLTGEGRHAQDFVCGLAPRIRKLQERAYEIARKMEPRGVKFSWIFNKEIKL</sequence>
<keyword evidence="10" id="KW-0809">Transit peptide</keyword>
<evidence type="ECO:0000256" key="7">
    <source>
        <dbReference type="ARBA" id="ARBA00022640"/>
    </source>
</evidence>
<feature type="binding site" evidence="15">
    <location>
        <position position="182"/>
    </location>
    <ligand>
        <name>Fe cation</name>
        <dbReference type="ChEBI" id="CHEBI:24875"/>
        <label>1</label>
    </ligand>
</feature>
<evidence type="ECO:0000256" key="11">
    <source>
        <dbReference type="ARBA" id="ARBA00023002"/>
    </source>
</evidence>
<keyword evidence="7" id="KW-0934">Plastid</keyword>
<feature type="binding site" evidence="15">
    <location>
        <position position="265"/>
    </location>
    <ligand>
        <name>Fe cation</name>
        <dbReference type="ChEBI" id="CHEBI:24875"/>
        <label>1</label>
    </ligand>
</feature>
<dbReference type="InterPro" id="IPR005803">
    <property type="entry name" value="FADS-2_CS"/>
</dbReference>
<dbReference type="PANTHER" id="PTHR31155">
    <property type="entry name" value="ACYL- ACYL-CARRIER-PROTEIN DESATURASE-RELATED"/>
    <property type="match status" value="1"/>
</dbReference>
<dbReference type="OrthoDB" id="1924153at2759"/>
<dbReference type="GO" id="GO:0045300">
    <property type="term" value="F:stearoyl-[ACP] desaturase activity"/>
    <property type="evidence" value="ECO:0007669"/>
    <property type="project" value="InterPro"/>
</dbReference>
<feature type="binding site" evidence="15">
    <location>
        <position position="179"/>
    </location>
    <ligand>
        <name>Fe cation</name>
        <dbReference type="ChEBI" id="CHEBI:24875"/>
        <label>2</label>
    </ligand>
</feature>
<comment type="function">
    <text evidence="16">Introduction of a cis double bond between carbons of the acyl chain.</text>
</comment>
<feature type="binding site" evidence="15">
    <location>
        <position position="232"/>
    </location>
    <ligand>
        <name>Fe cation</name>
        <dbReference type="ChEBI" id="CHEBI:24875"/>
        <label>2</label>
    </ligand>
</feature>
<feature type="binding site" evidence="15">
    <location>
        <position position="268"/>
    </location>
    <ligand>
        <name>Fe cation</name>
        <dbReference type="ChEBI" id="CHEBI:24875"/>
        <label>2</label>
    </ligand>
</feature>
<proteinExistence type="inferred from homology"/>
<keyword evidence="9" id="KW-0276">Fatty acid metabolism</keyword>
<evidence type="ECO:0000313" key="17">
    <source>
        <dbReference type="EMBL" id="KAB1220906.1"/>
    </source>
</evidence>
<comment type="subunit">
    <text evidence="4 16">Homodimer.</text>
</comment>
<comment type="similarity">
    <text evidence="3 16">Belongs to the fatty acid desaturase type 2 family.</text>
</comment>
<evidence type="ECO:0000256" key="1">
    <source>
        <dbReference type="ARBA" id="ARBA00004229"/>
    </source>
</evidence>
<comment type="pathway">
    <text evidence="2">Lipid metabolism; fatty acid metabolism.</text>
</comment>
<dbReference type="PANTHER" id="PTHR31155:SF31">
    <property type="entry name" value="STEAROYL-[ACYL-CARRIER-PROTEIN] 9-DESATURASE 6, CHLOROPLASTIC"/>
    <property type="match status" value="1"/>
</dbReference>